<keyword evidence="1" id="KW-0863">Zinc-finger</keyword>
<sequence length="139" mass="15977">MQDKGEYNKHFLTHNKPFLYQCKNPGCGKKFIHPSSFSKHKKSGQHEPQSPTEQNPQLGHTLADTRNHIIADQYSVDQQDHSSDEHPSENFINLDKPDDSIFDDLNIPDNVVVNIEDINLENFDNDNLNGNIFDDVSRF</sequence>
<dbReference type="InterPro" id="IPR013087">
    <property type="entry name" value="Znf_C2H2_type"/>
</dbReference>
<protein>
    <submittedName>
        <fullName evidence="4">Zinc finger protein</fullName>
    </submittedName>
</protein>
<gene>
    <name evidence="4" type="ORF">LOAG_14965</name>
</gene>
<feature type="region of interest" description="Disordered" evidence="2">
    <location>
        <begin position="33"/>
        <end position="95"/>
    </location>
</feature>
<evidence type="ECO:0000256" key="2">
    <source>
        <dbReference type="SAM" id="MobiDB-lite"/>
    </source>
</evidence>
<keyword evidence="1" id="KW-0862">Zinc</keyword>
<dbReference type="CTD" id="9952450"/>
<dbReference type="AlphaFoldDB" id="A0A1S0TH86"/>
<dbReference type="PROSITE" id="PS00028">
    <property type="entry name" value="ZINC_FINGER_C2H2_1"/>
    <property type="match status" value="1"/>
</dbReference>
<dbReference type="SUPFAM" id="SSF57667">
    <property type="entry name" value="beta-beta-alpha zinc fingers"/>
    <property type="match status" value="1"/>
</dbReference>
<dbReference type="InterPro" id="IPR036236">
    <property type="entry name" value="Znf_C2H2_sf"/>
</dbReference>
<name>A0A1S0TH86_LOALO</name>
<evidence type="ECO:0000259" key="3">
    <source>
        <dbReference type="PROSITE" id="PS50157"/>
    </source>
</evidence>
<dbReference type="Gene3D" id="3.30.160.60">
    <property type="entry name" value="Classic Zinc Finger"/>
    <property type="match status" value="1"/>
</dbReference>
<dbReference type="KEGG" id="loa:LOAG_14965"/>
<dbReference type="GeneID" id="9952450"/>
<feature type="compositionally biased region" description="Basic and acidic residues" evidence="2">
    <location>
        <begin position="78"/>
        <end position="88"/>
    </location>
</feature>
<feature type="compositionally biased region" description="Polar residues" evidence="2">
    <location>
        <begin position="46"/>
        <end position="58"/>
    </location>
</feature>
<dbReference type="RefSeq" id="XP_020301003.1">
    <property type="nucleotide sequence ID" value="XM_020448881.1"/>
</dbReference>
<reference evidence="4" key="1">
    <citation type="submission" date="2012-04" db="EMBL/GenBank/DDBJ databases">
        <title>The Genome Sequence of Loa loa.</title>
        <authorList>
            <consortium name="The Broad Institute Genome Sequencing Platform"/>
            <consortium name="Broad Institute Genome Sequencing Center for Infectious Disease"/>
            <person name="Nutman T.B."/>
            <person name="Fink D.L."/>
            <person name="Russ C."/>
            <person name="Young S."/>
            <person name="Zeng Q."/>
            <person name="Gargeya S."/>
            <person name="Alvarado L."/>
            <person name="Berlin A."/>
            <person name="Chapman S.B."/>
            <person name="Chen Z."/>
            <person name="Freedman E."/>
            <person name="Gellesch M."/>
            <person name="Goldberg J."/>
            <person name="Griggs A."/>
            <person name="Gujja S."/>
            <person name="Heilman E.R."/>
            <person name="Heiman D."/>
            <person name="Howarth C."/>
            <person name="Mehta T."/>
            <person name="Neiman D."/>
            <person name="Pearson M."/>
            <person name="Roberts A."/>
            <person name="Saif S."/>
            <person name="Shea T."/>
            <person name="Shenoy N."/>
            <person name="Sisk P."/>
            <person name="Stolte C."/>
            <person name="Sykes S."/>
            <person name="White J."/>
            <person name="Yandava C."/>
            <person name="Haas B."/>
            <person name="Henn M.R."/>
            <person name="Nusbaum C."/>
            <person name="Birren B."/>
        </authorList>
    </citation>
    <scope>NUCLEOTIDE SEQUENCE [LARGE SCALE GENOMIC DNA]</scope>
</reference>
<feature type="domain" description="C2H2-type" evidence="3">
    <location>
        <begin position="20"/>
        <end position="51"/>
    </location>
</feature>
<dbReference type="PROSITE" id="PS50157">
    <property type="entry name" value="ZINC_FINGER_C2H2_2"/>
    <property type="match status" value="1"/>
</dbReference>
<accession>A0A1S0TH86</accession>
<organism evidence="4">
    <name type="scientific">Loa loa</name>
    <name type="common">Eye worm</name>
    <name type="synonym">Filaria loa</name>
    <dbReference type="NCBI Taxonomy" id="7209"/>
    <lineage>
        <taxon>Eukaryota</taxon>
        <taxon>Metazoa</taxon>
        <taxon>Ecdysozoa</taxon>
        <taxon>Nematoda</taxon>
        <taxon>Chromadorea</taxon>
        <taxon>Rhabditida</taxon>
        <taxon>Spirurina</taxon>
        <taxon>Spiruromorpha</taxon>
        <taxon>Filarioidea</taxon>
        <taxon>Onchocercidae</taxon>
        <taxon>Loa</taxon>
    </lineage>
</organism>
<evidence type="ECO:0000256" key="1">
    <source>
        <dbReference type="PROSITE-ProRule" id="PRU00042"/>
    </source>
</evidence>
<dbReference type="SMART" id="SM00355">
    <property type="entry name" value="ZnF_C2H2"/>
    <property type="match status" value="1"/>
</dbReference>
<proteinExistence type="predicted"/>
<evidence type="ECO:0000313" key="4">
    <source>
        <dbReference type="EMBL" id="EFO13563.2"/>
    </source>
</evidence>
<dbReference type="GO" id="GO:0008270">
    <property type="term" value="F:zinc ion binding"/>
    <property type="evidence" value="ECO:0007669"/>
    <property type="project" value="UniProtKB-KW"/>
</dbReference>
<dbReference type="InParanoid" id="A0A1S0TH86"/>
<keyword evidence="1" id="KW-0479">Metal-binding</keyword>
<dbReference type="EMBL" id="JH713472">
    <property type="protein sequence ID" value="EFO13563.2"/>
    <property type="molecule type" value="Genomic_DNA"/>
</dbReference>